<name>A0A929RMP7_9ACTO</name>
<dbReference type="Pfam" id="PF10698">
    <property type="entry name" value="DUF2505"/>
    <property type="match status" value="1"/>
</dbReference>
<accession>A0A929RMP7</accession>
<protein>
    <submittedName>
        <fullName evidence="1">DUF2505 domain-containing protein</fullName>
    </submittedName>
</protein>
<evidence type="ECO:0000313" key="1">
    <source>
        <dbReference type="EMBL" id="MBF0965745.1"/>
    </source>
</evidence>
<dbReference type="RefSeq" id="WP_424622704.1">
    <property type="nucleotide sequence ID" value="NZ_CBDFBV010000015.1"/>
</dbReference>
<comment type="caution">
    <text evidence="1">The sequence shown here is derived from an EMBL/GenBank/DDBJ whole genome shotgun (WGS) entry which is preliminary data.</text>
</comment>
<sequence length="160" mass="17464">MEFSQSVTYPGTVDEVVAMFLSSGYQERRFGSFVVEGSSSTVVEGERITFSGTVRPELIPPAASRFVKGDLRVTFVEEWSREEAVARSLSTVTVEGAPVSFRAVSVLSPSGQGAERDVTGDVSVRIPLLGGRIEKEAVARAGRVIERERELAASWLEEHR</sequence>
<dbReference type="AlphaFoldDB" id="A0A929RMP7"/>
<dbReference type="EMBL" id="JABZGF010000008">
    <property type="protein sequence ID" value="MBF0965745.1"/>
    <property type="molecule type" value="Genomic_DNA"/>
</dbReference>
<reference evidence="1" key="1">
    <citation type="submission" date="2020-04" db="EMBL/GenBank/DDBJ databases">
        <title>Deep metagenomics examines the oral microbiome during advanced dental caries in children, revealing novel taxa and co-occurrences with host molecules.</title>
        <authorList>
            <person name="Baker J.L."/>
            <person name="Morton J.T."/>
            <person name="Dinis M."/>
            <person name="Alvarez R."/>
            <person name="Tran N.C."/>
            <person name="Knight R."/>
            <person name="Edlund A."/>
        </authorList>
    </citation>
    <scope>NUCLEOTIDE SEQUENCE</scope>
    <source>
        <strain evidence="1">JCVI_30_bin.13</strain>
    </source>
</reference>
<evidence type="ECO:0000313" key="2">
    <source>
        <dbReference type="Proteomes" id="UP000759246"/>
    </source>
</evidence>
<dbReference type="InterPro" id="IPR019639">
    <property type="entry name" value="DUF2505"/>
</dbReference>
<gene>
    <name evidence="1" type="ORF">HXK09_00985</name>
</gene>
<dbReference type="Proteomes" id="UP000759246">
    <property type="component" value="Unassembled WGS sequence"/>
</dbReference>
<proteinExistence type="predicted"/>
<organism evidence="1 2">
    <name type="scientific">Actinomyces bouchesdurhonensis</name>
    <dbReference type="NCBI Taxonomy" id="1852361"/>
    <lineage>
        <taxon>Bacteria</taxon>
        <taxon>Bacillati</taxon>
        <taxon>Actinomycetota</taxon>
        <taxon>Actinomycetes</taxon>
        <taxon>Actinomycetales</taxon>
        <taxon>Actinomycetaceae</taxon>
        <taxon>Actinomyces</taxon>
    </lineage>
</organism>